<dbReference type="AlphaFoldDB" id="A0A1M5DIT6"/>
<reference evidence="1 2" key="1">
    <citation type="submission" date="2016-11" db="EMBL/GenBank/DDBJ databases">
        <authorList>
            <person name="Jaros S."/>
            <person name="Januszkiewicz K."/>
            <person name="Wedrychowicz H."/>
        </authorList>
    </citation>
    <scope>NUCLEOTIDE SEQUENCE [LARGE SCALE GENOMIC DNA]</scope>
    <source>
        <strain evidence="1 2">DSM 26910</strain>
    </source>
</reference>
<evidence type="ECO:0000313" key="2">
    <source>
        <dbReference type="Proteomes" id="UP000184164"/>
    </source>
</evidence>
<dbReference type="EMBL" id="FQUM01000007">
    <property type="protein sequence ID" value="SHF66893.1"/>
    <property type="molecule type" value="Genomic_DNA"/>
</dbReference>
<dbReference type="Proteomes" id="UP000184164">
    <property type="component" value="Unassembled WGS sequence"/>
</dbReference>
<organism evidence="1 2">
    <name type="scientific">Mariniphaga anaerophila</name>
    <dbReference type="NCBI Taxonomy" id="1484053"/>
    <lineage>
        <taxon>Bacteria</taxon>
        <taxon>Pseudomonadati</taxon>
        <taxon>Bacteroidota</taxon>
        <taxon>Bacteroidia</taxon>
        <taxon>Marinilabiliales</taxon>
        <taxon>Prolixibacteraceae</taxon>
        <taxon>Mariniphaga</taxon>
    </lineage>
</organism>
<keyword evidence="2" id="KW-1185">Reference proteome</keyword>
<name>A0A1M5DIT6_9BACT</name>
<proteinExistence type="predicted"/>
<accession>A0A1M5DIT6</accession>
<dbReference type="STRING" id="1484053.SAMN05444274_107120"/>
<protein>
    <recommendedName>
        <fullName evidence="3">Lipocalin-like domain-containing protein</fullName>
    </recommendedName>
</protein>
<evidence type="ECO:0000313" key="1">
    <source>
        <dbReference type="EMBL" id="SHF66893.1"/>
    </source>
</evidence>
<dbReference type="OrthoDB" id="9857296at2"/>
<sequence length="166" mass="18771">MQTTSSVKTALFVLLILVSWSCREDEKPTPLYIGSWERSWLNEENDTEFSQTLEISTNTFKSTICIQQNESNIPVSEFIGTFLTIDNTLEAKIAKIGVVDKNGQLTYFNDADNNFASIILDHLNIHPSFIGIHTEYNNQLILQLDLDGDKSVTNTEGTFVFNRANE</sequence>
<gene>
    <name evidence="1" type="ORF">SAMN05444274_107120</name>
</gene>
<dbReference type="RefSeq" id="WP_073002731.1">
    <property type="nucleotide sequence ID" value="NZ_FQUM01000007.1"/>
</dbReference>
<evidence type="ECO:0008006" key="3">
    <source>
        <dbReference type="Google" id="ProtNLM"/>
    </source>
</evidence>